<evidence type="ECO:0000313" key="4">
    <source>
        <dbReference type="EMBL" id="RIP35001.1"/>
    </source>
</evidence>
<keyword evidence="2" id="KW-0456">Lyase</keyword>
<evidence type="ECO:0000259" key="3">
    <source>
        <dbReference type="SMART" id="SM00934"/>
    </source>
</evidence>
<reference evidence="4 5" key="1">
    <citation type="journal article" date="2016" name="Front. Microbiol.">
        <title>Comprehensive Phylogenetic Analysis of Bovine Non-aureus Staphylococci Species Based on Whole-Genome Sequencing.</title>
        <authorList>
            <person name="Naushad S."/>
            <person name="Barkema H.W."/>
            <person name="Luby C."/>
            <person name="Condas L.A."/>
            <person name="Nobrega D.B."/>
            <person name="Carson D.A."/>
            <person name="De Buck J."/>
        </authorList>
    </citation>
    <scope>NUCLEOTIDE SEQUENCE [LARGE SCALE GENOMIC DNA]</scope>
    <source>
        <strain evidence="4 5">SNUC 4781</strain>
    </source>
</reference>
<dbReference type="Proteomes" id="UP000265541">
    <property type="component" value="Unassembled WGS sequence"/>
</dbReference>
<evidence type="ECO:0000313" key="5">
    <source>
        <dbReference type="Proteomes" id="UP000265541"/>
    </source>
</evidence>
<accession>A0A3A0VQK7</accession>
<dbReference type="SUPFAM" id="SSF51366">
    <property type="entry name" value="Ribulose-phoshate binding barrel"/>
    <property type="match status" value="1"/>
</dbReference>
<feature type="domain" description="Orotidine 5'-phosphate decarboxylase" evidence="3">
    <location>
        <begin position="2"/>
        <end position="202"/>
    </location>
</feature>
<evidence type="ECO:0000256" key="2">
    <source>
        <dbReference type="ARBA" id="ARBA00023239"/>
    </source>
</evidence>
<dbReference type="InterPro" id="IPR013785">
    <property type="entry name" value="Aldolase_TIM"/>
</dbReference>
<dbReference type="InterPro" id="IPR001754">
    <property type="entry name" value="OMPdeCOase_dom"/>
</dbReference>
<proteinExistence type="predicted"/>
<comment type="caution">
    <text evidence="4">The sequence shown here is derived from an EMBL/GenBank/DDBJ whole genome shotgun (WGS) entry which is preliminary data.</text>
</comment>
<organism evidence="4 5">
    <name type="scientific">Staphylococcus gallinarum</name>
    <dbReference type="NCBI Taxonomy" id="1293"/>
    <lineage>
        <taxon>Bacteria</taxon>
        <taxon>Bacillati</taxon>
        <taxon>Bacillota</taxon>
        <taxon>Bacilli</taxon>
        <taxon>Bacillales</taxon>
        <taxon>Staphylococcaceae</taxon>
        <taxon>Staphylococcus</taxon>
    </lineage>
</organism>
<name>A0A3A0VQK7_STAGA</name>
<dbReference type="EMBL" id="QYJN01000003">
    <property type="protein sequence ID" value="RIP35001.1"/>
    <property type="molecule type" value="Genomic_DNA"/>
</dbReference>
<evidence type="ECO:0000256" key="1">
    <source>
        <dbReference type="ARBA" id="ARBA00002272"/>
    </source>
</evidence>
<protein>
    <submittedName>
        <fullName evidence="4">3-hexulose-6-phosphate synthase</fullName>
    </submittedName>
</protein>
<dbReference type="GO" id="GO:0019854">
    <property type="term" value="P:L-ascorbic acid catabolic process"/>
    <property type="evidence" value="ECO:0007669"/>
    <property type="project" value="TreeGrafter"/>
</dbReference>
<dbReference type="PANTHER" id="PTHR35039">
    <property type="entry name" value="3-KETO-L-GULONATE-6-PHOSPHATE DECARBOXYLASE SGBH-RELATED"/>
    <property type="match status" value="1"/>
</dbReference>
<dbReference type="OrthoDB" id="43475at2"/>
<dbReference type="RefSeq" id="WP_119485226.1">
    <property type="nucleotide sequence ID" value="NZ_QYJN01000003.1"/>
</dbReference>
<dbReference type="GO" id="GO:0004590">
    <property type="term" value="F:orotidine-5'-phosphate decarboxylase activity"/>
    <property type="evidence" value="ECO:0007669"/>
    <property type="project" value="InterPro"/>
</dbReference>
<dbReference type="AlphaFoldDB" id="A0A3A0VQK7"/>
<dbReference type="GO" id="GO:0006207">
    <property type="term" value="P:'de novo' pyrimidine nucleobase biosynthetic process"/>
    <property type="evidence" value="ECO:0007669"/>
    <property type="project" value="InterPro"/>
</dbReference>
<dbReference type="Gene3D" id="3.20.20.70">
    <property type="entry name" value="Aldolase class I"/>
    <property type="match status" value="1"/>
</dbReference>
<dbReference type="Pfam" id="PF00215">
    <property type="entry name" value="OMPdecase"/>
    <property type="match status" value="1"/>
</dbReference>
<dbReference type="GO" id="GO:0033982">
    <property type="term" value="F:3-dehydro-L-gulonate-6-phosphate decarboxylase activity"/>
    <property type="evidence" value="ECO:0007669"/>
    <property type="project" value="TreeGrafter"/>
</dbReference>
<sequence>MKLQVALDRIPLEKAISLAIKLNGNVDIIEIGTSLIKDYGNVAIEKIASVTSESQILVDSKTIDEGEYEFKQAFKHGADIVTVMGAASYQTLASCYEVTQQYNKTMMIDLLNLNHEQIAKIDSFSQAVYLIHHSVDANEEVEAETEISEFHSLHAHIERIAIAGGIDCQTTVDLARQGISEIVVVGSKIIKSNNVVDTAEKFMEVLNV</sequence>
<dbReference type="InterPro" id="IPR011060">
    <property type="entry name" value="RibuloseP-bd_barrel"/>
</dbReference>
<dbReference type="SMART" id="SM00934">
    <property type="entry name" value="OMPdecase"/>
    <property type="match status" value="1"/>
</dbReference>
<comment type="function">
    <text evidence="1">Catalyzes the condensation of ribulose 5-phosphate with formaldehyde to form 3-hexulose 6-phosphate.</text>
</comment>
<gene>
    <name evidence="4" type="ORF">BUZ14_07465</name>
</gene>
<dbReference type="PANTHER" id="PTHR35039:SF3">
    <property type="entry name" value="3-KETO-L-GULONATE-6-PHOSPHATE DECARBOXYLASE SGBH-RELATED"/>
    <property type="match status" value="1"/>
</dbReference>